<protein>
    <recommendedName>
        <fullName evidence="2">N-acetyltransferase domain-containing protein</fullName>
    </recommendedName>
</protein>
<feature type="chain" id="PRO_5029533481" description="N-acetyltransferase domain-containing protein" evidence="1">
    <location>
        <begin position="20"/>
        <end position="182"/>
    </location>
</feature>
<evidence type="ECO:0000259" key="2">
    <source>
        <dbReference type="Pfam" id="PF00583"/>
    </source>
</evidence>
<gene>
    <name evidence="3" type="ORF">FOL47_008521</name>
</gene>
<proteinExistence type="predicted"/>
<name>A0A7J6MTL6_PERCH</name>
<dbReference type="InterPro" id="IPR000182">
    <property type="entry name" value="GNAT_dom"/>
</dbReference>
<dbReference type="SUPFAM" id="SSF55729">
    <property type="entry name" value="Acyl-CoA N-acyltransferases (Nat)"/>
    <property type="match status" value="1"/>
</dbReference>
<dbReference type="EMBL" id="JAAPAO010000055">
    <property type="protein sequence ID" value="KAF4674932.1"/>
    <property type="molecule type" value="Genomic_DNA"/>
</dbReference>
<feature type="signal peptide" evidence="1">
    <location>
        <begin position="1"/>
        <end position="19"/>
    </location>
</feature>
<keyword evidence="1" id="KW-0732">Signal</keyword>
<evidence type="ECO:0000313" key="3">
    <source>
        <dbReference type="EMBL" id="KAF4674932.1"/>
    </source>
</evidence>
<keyword evidence="4" id="KW-1185">Reference proteome</keyword>
<organism evidence="3 4">
    <name type="scientific">Perkinsus chesapeaki</name>
    <name type="common">Clam parasite</name>
    <name type="synonym">Perkinsus andrewsi</name>
    <dbReference type="NCBI Taxonomy" id="330153"/>
    <lineage>
        <taxon>Eukaryota</taxon>
        <taxon>Sar</taxon>
        <taxon>Alveolata</taxon>
        <taxon>Perkinsozoa</taxon>
        <taxon>Perkinsea</taxon>
        <taxon>Perkinsida</taxon>
        <taxon>Perkinsidae</taxon>
        <taxon>Perkinsus</taxon>
    </lineage>
</organism>
<dbReference type="Gene3D" id="3.40.630.30">
    <property type="match status" value="1"/>
</dbReference>
<reference evidence="3 4" key="1">
    <citation type="submission" date="2020-04" db="EMBL/GenBank/DDBJ databases">
        <title>Perkinsus chesapeaki whole genome sequence.</title>
        <authorList>
            <person name="Bogema D.R."/>
        </authorList>
    </citation>
    <scope>NUCLEOTIDE SEQUENCE [LARGE SCALE GENOMIC DNA]</scope>
    <source>
        <strain evidence="3">ATCC PRA-425</strain>
    </source>
</reference>
<dbReference type="Pfam" id="PF00583">
    <property type="entry name" value="Acetyltransf_1"/>
    <property type="match status" value="1"/>
</dbReference>
<dbReference type="InterPro" id="IPR016181">
    <property type="entry name" value="Acyl_CoA_acyltransferase"/>
</dbReference>
<sequence>MRIKTSLLLLFTLVALSATEKILYRDYQKGDVFPGIFFEDDCEHKQGVPCYVAVNLEAGPHAVIGYVSAELPHKLEPKEENAVRAKMSDPKKKGHFGYIKQVEVDRAFRRRGIGLRLVSDTLVKAPTVTPYVLAVALELIFRVKERKRSMRSWDLSRFWKKKNTPTYSPTTTRKEEHLKLRV</sequence>
<comment type="caution">
    <text evidence="3">The sequence shown here is derived from an EMBL/GenBank/DDBJ whole genome shotgun (WGS) entry which is preliminary data.</text>
</comment>
<accession>A0A7J6MTL6</accession>
<feature type="domain" description="N-acetyltransferase" evidence="2">
    <location>
        <begin position="39"/>
        <end position="120"/>
    </location>
</feature>
<dbReference type="Proteomes" id="UP000591131">
    <property type="component" value="Unassembled WGS sequence"/>
</dbReference>
<dbReference type="GO" id="GO:0016747">
    <property type="term" value="F:acyltransferase activity, transferring groups other than amino-acyl groups"/>
    <property type="evidence" value="ECO:0007669"/>
    <property type="project" value="InterPro"/>
</dbReference>
<evidence type="ECO:0000313" key="4">
    <source>
        <dbReference type="Proteomes" id="UP000591131"/>
    </source>
</evidence>
<evidence type="ECO:0000256" key="1">
    <source>
        <dbReference type="SAM" id="SignalP"/>
    </source>
</evidence>
<dbReference type="AlphaFoldDB" id="A0A7J6MTL6"/>